<dbReference type="RefSeq" id="WP_100715197.1">
    <property type="nucleotide sequence ID" value="NZ_NPDY01000024.1"/>
</dbReference>
<dbReference type="NCBIfam" id="NF047592">
    <property type="entry name" value="LA_1883_fam"/>
    <property type="match status" value="1"/>
</dbReference>
<comment type="caution">
    <text evidence="2">The sequence shown here is derived from an EMBL/GenBank/DDBJ whole genome shotgun (WGS) entry which is preliminary data.</text>
</comment>
<evidence type="ECO:0000313" key="4">
    <source>
        <dbReference type="Proteomes" id="UP000231990"/>
    </source>
</evidence>
<dbReference type="Proteomes" id="UP000231990">
    <property type="component" value="Unassembled WGS sequence"/>
</dbReference>
<protein>
    <submittedName>
        <fullName evidence="2">Uncharacterized protein</fullName>
    </submittedName>
</protein>
<sequence>MIKRISSTLPFLLAFILLDCKMNSDVLASFKGGTVTRKELRLHYEYSLKGRKPDENTASVANQSKILEELSLLKIAEKYNQDQNLVSEKELGDYLKFSEPQFAFSLLRKKFEDESVAKGKARMAFLRILFVPRSAQDQNPSGKAQELFQKLQNISSKKETAAFISENTAERQRKAVGGILEPYCINCGNDPFSAMFREAALTPNQWVLKEENGNFFLLRAERVEDIYITRLDKLFRNEFSKMKDLAQSYVKRDIPEEAKKDAQFYSELNIEEKAVQNAEHYKNLYMAESWRKRIEEVMQGSGWEPAQITRESVDKIVPDTTLLKDKNSGQEIKYKDVLSMYKEFSAITGGEANPKEEKISVLNFYSSRFLPMKVGERSEEIKEIRNSEEFTQLFPIQRRFLSLPVLMKRVFPPKIEVSEKEVRDTYEAGKMFAYSKPSPTNPQQGIPLPYGEVAPRIRQELMDRKKQGYAQEFINKLKTDYQLTVATEQLTAGRL</sequence>
<dbReference type="InterPro" id="IPR058182">
    <property type="entry name" value="LA_1883-like"/>
</dbReference>
<proteinExistence type="predicted"/>
<keyword evidence="3" id="KW-1185">Reference proteome</keyword>
<dbReference type="EMBL" id="NPDY01000024">
    <property type="protein sequence ID" value="PJZ68392.1"/>
    <property type="molecule type" value="Genomic_DNA"/>
</dbReference>
<dbReference type="EMBL" id="NPDZ01000002">
    <property type="protein sequence ID" value="PJZ74412.1"/>
    <property type="molecule type" value="Genomic_DNA"/>
</dbReference>
<accession>A0A2M9ZQR8</accession>
<organism evidence="2 4">
    <name type="scientific">Leptospira perolatii</name>
    <dbReference type="NCBI Taxonomy" id="2023191"/>
    <lineage>
        <taxon>Bacteria</taxon>
        <taxon>Pseudomonadati</taxon>
        <taxon>Spirochaetota</taxon>
        <taxon>Spirochaetia</taxon>
        <taxon>Leptospirales</taxon>
        <taxon>Leptospiraceae</taxon>
        <taxon>Leptospira</taxon>
    </lineage>
</organism>
<dbReference type="AlphaFoldDB" id="A0A2M9ZQR8"/>
<name>A0A2M9ZQR8_9LEPT</name>
<dbReference type="Proteomes" id="UP000231962">
    <property type="component" value="Unassembled WGS sequence"/>
</dbReference>
<reference evidence="3 4" key="1">
    <citation type="submission" date="2017-07" db="EMBL/GenBank/DDBJ databases">
        <title>Leptospira spp. isolated from tropical soils.</title>
        <authorList>
            <person name="Thibeaux R."/>
            <person name="Iraola G."/>
            <person name="Ferres I."/>
            <person name="Bierque E."/>
            <person name="Girault D."/>
            <person name="Soupe-Gilbert M.-E."/>
            <person name="Picardeau M."/>
            <person name="Goarant C."/>
        </authorList>
    </citation>
    <scope>NUCLEOTIDE SEQUENCE [LARGE SCALE GENOMIC DNA]</scope>
    <source>
        <strain evidence="2 4">FH1-B-B1</strain>
        <strain evidence="1 3">FH1-B-C1</strain>
    </source>
</reference>
<evidence type="ECO:0000313" key="1">
    <source>
        <dbReference type="EMBL" id="PJZ68392.1"/>
    </source>
</evidence>
<evidence type="ECO:0000313" key="3">
    <source>
        <dbReference type="Proteomes" id="UP000231962"/>
    </source>
</evidence>
<gene>
    <name evidence="1" type="ORF">CH360_16600</name>
    <name evidence="2" type="ORF">CH373_05805</name>
</gene>
<evidence type="ECO:0000313" key="2">
    <source>
        <dbReference type="EMBL" id="PJZ74412.1"/>
    </source>
</evidence>
<dbReference type="OrthoDB" id="339377at2"/>